<accession>A0A238XRJ5</accession>
<dbReference type="RefSeq" id="WP_141107294.1">
    <property type="nucleotide sequence ID" value="NZ_FZNX01000003.1"/>
</dbReference>
<evidence type="ECO:0000313" key="1">
    <source>
        <dbReference type="EMBL" id="SNR60629.1"/>
    </source>
</evidence>
<sequence length="180" mass="21832">MKNYHNFNFFKHTYCEFEMINDDYFNQKSVHFKSKSGSLYFYTEKGVYRHSNHWGRVANCRWKINGIAAYKNQYYYTGYANWLDFHSLKSSEKYFYLEVNFEEKSAKIYKLKEVKNPAIFLMSLEFALKRLKEIKTLFKEYKWALYFNVNIDVVRKELIGLLINSDKSLQEIKQSIGKRF</sequence>
<reference evidence="2" key="1">
    <citation type="submission" date="2017-06" db="EMBL/GenBank/DDBJ databases">
        <authorList>
            <person name="Varghese N."/>
            <person name="Submissions S."/>
        </authorList>
    </citation>
    <scope>NUCLEOTIDE SEQUENCE [LARGE SCALE GENOMIC DNA]</scope>
    <source>
        <strain evidence="2">DSM 27993</strain>
    </source>
</reference>
<dbReference type="AlphaFoldDB" id="A0A238XRJ5"/>
<protein>
    <submittedName>
        <fullName evidence="1">Uncharacterized protein</fullName>
    </submittedName>
</protein>
<dbReference type="OrthoDB" id="1187827at2"/>
<keyword evidence="2" id="KW-1185">Reference proteome</keyword>
<organism evidence="1 2">
    <name type="scientific">Lutibacter flavus</name>
    <dbReference type="NCBI Taxonomy" id="691689"/>
    <lineage>
        <taxon>Bacteria</taxon>
        <taxon>Pseudomonadati</taxon>
        <taxon>Bacteroidota</taxon>
        <taxon>Flavobacteriia</taxon>
        <taxon>Flavobacteriales</taxon>
        <taxon>Flavobacteriaceae</taxon>
        <taxon>Lutibacter</taxon>
    </lineage>
</organism>
<dbReference type="Proteomes" id="UP000198412">
    <property type="component" value="Unassembled WGS sequence"/>
</dbReference>
<gene>
    <name evidence="1" type="ORF">SAMN04488111_1986</name>
</gene>
<name>A0A238XRJ5_9FLAO</name>
<evidence type="ECO:0000313" key="2">
    <source>
        <dbReference type="Proteomes" id="UP000198412"/>
    </source>
</evidence>
<dbReference type="EMBL" id="FZNX01000003">
    <property type="protein sequence ID" value="SNR60629.1"/>
    <property type="molecule type" value="Genomic_DNA"/>
</dbReference>
<proteinExistence type="predicted"/>